<dbReference type="Gene3D" id="3.40.50.720">
    <property type="entry name" value="NAD(P)-binding Rossmann-like Domain"/>
    <property type="match status" value="1"/>
</dbReference>
<dbReference type="PRINTS" id="PR00081">
    <property type="entry name" value="GDHRDH"/>
</dbReference>
<protein>
    <submittedName>
        <fullName evidence="2">3-ketoacyl-ACP reductase</fullName>
    </submittedName>
</protein>
<gene>
    <name evidence="2" type="ORF">ANTHELSMS3_02322</name>
</gene>
<dbReference type="GO" id="GO:0032787">
    <property type="term" value="P:monocarboxylic acid metabolic process"/>
    <property type="evidence" value="ECO:0007669"/>
    <property type="project" value="UniProtKB-ARBA"/>
</dbReference>
<dbReference type="PANTHER" id="PTHR42879:SF2">
    <property type="entry name" value="3-OXOACYL-[ACYL-CARRIER-PROTEIN] REDUCTASE FABG"/>
    <property type="match status" value="1"/>
</dbReference>
<accession>A0A222E4T6</accession>
<dbReference type="PANTHER" id="PTHR42879">
    <property type="entry name" value="3-OXOACYL-(ACYL-CARRIER-PROTEIN) REDUCTASE"/>
    <property type="match status" value="1"/>
</dbReference>
<dbReference type="OrthoDB" id="9780084at2"/>
<dbReference type="KEGG" id="aht:ANTHELSMS3_02322"/>
<dbReference type="NCBIfam" id="NF009466">
    <property type="entry name" value="PRK12826.1-2"/>
    <property type="match status" value="1"/>
</dbReference>
<dbReference type="Proteomes" id="UP000203589">
    <property type="component" value="Chromosome"/>
</dbReference>
<dbReference type="FunFam" id="3.40.50.720:FF:000084">
    <property type="entry name" value="Short-chain dehydrogenase reductase"/>
    <property type="match status" value="1"/>
</dbReference>
<dbReference type="InterPro" id="IPR020904">
    <property type="entry name" value="Sc_DH/Rdtase_CS"/>
</dbReference>
<evidence type="ECO:0000256" key="1">
    <source>
        <dbReference type="ARBA" id="ARBA00006484"/>
    </source>
</evidence>
<reference evidence="2 3" key="1">
    <citation type="submission" date="2017-07" db="EMBL/GenBank/DDBJ databases">
        <title>Genome Sequence of Antarctobacter heliothermus Strain SMS3 Isolated from a culture of the Diatom Skeletonema marinoi.</title>
        <authorList>
            <person name="Topel M."/>
            <person name="Pinder M.I.M."/>
            <person name="Johansson O.N."/>
            <person name="Kourtchenko O."/>
            <person name="Godhe A."/>
            <person name="Clarke A.K."/>
        </authorList>
    </citation>
    <scope>NUCLEOTIDE SEQUENCE [LARGE SCALE GENOMIC DNA]</scope>
    <source>
        <strain evidence="2 3">SMS3</strain>
    </source>
</reference>
<organism evidence="2 3">
    <name type="scientific">Antarctobacter heliothermus</name>
    <dbReference type="NCBI Taxonomy" id="74033"/>
    <lineage>
        <taxon>Bacteria</taxon>
        <taxon>Pseudomonadati</taxon>
        <taxon>Pseudomonadota</taxon>
        <taxon>Alphaproteobacteria</taxon>
        <taxon>Rhodobacterales</taxon>
        <taxon>Roseobacteraceae</taxon>
        <taxon>Antarctobacter</taxon>
    </lineage>
</organism>
<name>A0A222E4T6_9RHOB</name>
<keyword evidence="3" id="KW-1185">Reference proteome</keyword>
<dbReference type="Pfam" id="PF13561">
    <property type="entry name" value="adh_short_C2"/>
    <property type="match status" value="1"/>
</dbReference>
<dbReference type="SUPFAM" id="SSF51735">
    <property type="entry name" value="NAD(P)-binding Rossmann-fold domains"/>
    <property type="match status" value="1"/>
</dbReference>
<dbReference type="PROSITE" id="PS00061">
    <property type="entry name" value="ADH_SHORT"/>
    <property type="match status" value="1"/>
</dbReference>
<evidence type="ECO:0000313" key="3">
    <source>
        <dbReference type="Proteomes" id="UP000203589"/>
    </source>
</evidence>
<dbReference type="PRINTS" id="PR00080">
    <property type="entry name" value="SDRFAMILY"/>
</dbReference>
<evidence type="ECO:0000313" key="2">
    <source>
        <dbReference type="EMBL" id="ASP20998.1"/>
    </source>
</evidence>
<proteinExistence type="inferred from homology"/>
<dbReference type="RefSeq" id="WP_094034975.1">
    <property type="nucleotide sequence ID" value="NZ_CP022540.1"/>
</dbReference>
<sequence length="252" mass="26994">MTQRFEGRTALVTGGANGIGRASAIRFAEQGAKVAILDIEDGPLEETAEAIRKAGGTVCPIVTDMRNRETVKEAIDKATAELGPIDLLLNNVGQTARKNSSEFLDSVPETWDFVIDLNLMVTFYVTWLIAPGMRDRGFGKIVNISSDSTLIGDRTIVDYAAAKSGVTGFTRGLARELAPHGINVNAVAPGVTNTRGPKQLAKEVYEAALREIPIGHFAEPEDIANAITFLASDEARCITGQLLVVNGGRIFH</sequence>
<comment type="similarity">
    <text evidence="1">Belongs to the short-chain dehydrogenases/reductases (SDR) family.</text>
</comment>
<dbReference type="InterPro" id="IPR050259">
    <property type="entry name" value="SDR"/>
</dbReference>
<dbReference type="InterPro" id="IPR002347">
    <property type="entry name" value="SDR_fam"/>
</dbReference>
<dbReference type="EMBL" id="CP022540">
    <property type="protein sequence ID" value="ASP20998.1"/>
    <property type="molecule type" value="Genomic_DNA"/>
</dbReference>
<dbReference type="AlphaFoldDB" id="A0A222E4T6"/>
<dbReference type="InterPro" id="IPR036291">
    <property type="entry name" value="NAD(P)-bd_dom_sf"/>
</dbReference>